<dbReference type="AlphaFoldDB" id="A0A4R3KSH7"/>
<evidence type="ECO:0000256" key="2">
    <source>
        <dbReference type="ARBA" id="ARBA00012052"/>
    </source>
</evidence>
<dbReference type="OrthoDB" id="9809438at2"/>
<comment type="catalytic activity">
    <reaction evidence="9">
        <text>4-CDP-2-C-methyl-D-erythritol + ATP = 4-CDP-2-C-methyl-D-erythritol 2-phosphate + ADP + H(+)</text>
        <dbReference type="Rhea" id="RHEA:18437"/>
        <dbReference type="ChEBI" id="CHEBI:15378"/>
        <dbReference type="ChEBI" id="CHEBI:30616"/>
        <dbReference type="ChEBI" id="CHEBI:57823"/>
        <dbReference type="ChEBI" id="CHEBI:57919"/>
        <dbReference type="ChEBI" id="CHEBI:456216"/>
        <dbReference type="EC" id="2.7.1.148"/>
    </reaction>
</comment>
<dbReference type="EC" id="2.7.1.148" evidence="2 9"/>
<dbReference type="Gene3D" id="3.30.230.10">
    <property type="match status" value="1"/>
</dbReference>
<keyword evidence="4 9" id="KW-0808">Transferase</keyword>
<dbReference type="HAMAP" id="MF_00061">
    <property type="entry name" value="IspE"/>
    <property type="match status" value="1"/>
</dbReference>
<dbReference type="SUPFAM" id="SSF55060">
    <property type="entry name" value="GHMP Kinase, C-terminal domain"/>
    <property type="match status" value="1"/>
</dbReference>
<dbReference type="InterPro" id="IPR036554">
    <property type="entry name" value="GHMP_kinase_C_sf"/>
</dbReference>
<dbReference type="GO" id="GO:0019288">
    <property type="term" value="P:isopentenyl diphosphate biosynthetic process, methylerythritol 4-phosphate pathway"/>
    <property type="evidence" value="ECO:0007669"/>
    <property type="project" value="UniProtKB-UniRule"/>
</dbReference>
<evidence type="ECO:0000313" key="12">
    <source>
        <dbReference type="EMBL" id="TCS87736.1"/>
    </source>
</evidence>
<feature type="domain" description="GHMP kinase C-terminal" evidence="11">
    <location>
        <begin position="202"/>
        <end position="256"/>
    </location>
</feature>
<evidence type="ECO:0000259" key="11">
    <source>
        <dbReference type="Pfam" id="PF08544"/>
    </source>
</evidence>
<feature type="domain" description="GHMP kinase N-terminal" evidence="10">
    <location>
        <begin position="66"/>
        <end position="139"/>
    </location>
</feature>
<evidence type="ECO:0000256" key="8">
    <source>
        <dbReference type="ARBA" id="ARBA00032554"/>
    </source>
</evidence>
<accession>A0A4R3KSH7</accession>
<dbReference type="InterPro" id="IPR014721">
    <property type="entry name" value="Ribsml_uS5_D2-typ_fold_subgr"/>
</dbReference>
<gene>
    <name evidence="9" type="primary">ispE</name>
    <name evidence="12" type="ORF">EDD80_10483</name>
</gene>
<keyword evidence="13" id="KW-1185">Reference proteome</keyword>
<keyword evidence="7 9" id="KW-0067">ATP-binding</keyword>
<evidence type="ECO:0000256" key="5">
    <source>
        <dbReference type="ARBA" id="ARBA00022741"/>
    </source>
</evidence>
<dbReference type="Proteomes" id="UP000295807">
    <property type="component" value="Unassembled WGS sequence"/>
</dbReference>
<dbReference type="InterPro" id="IPR006204">
    <property type="entry name" value="GHMP_kinase_N_dom"/>
</dbReference>
<dbReference type="PIRSF" id="PIRSF010376">
    <property type="entry name" value="IspE"/>
    <property type="match status" value="1"/>
</dbReference>
<comment type="similarity">
    <text evidence="1 9">Belongs to the GHMP kinase family. IspE subfamily.</text>
</comment>
<comment type="function">
    <text evidence="9">Catalyzes the phosphorylation of the position 2 hydroxy group of 4-diphosphocytidyl-2C-methyl-D-erythritol.</text>
</comment>
<dbReference type="UniPathway" id="UPA00056">
    <property type="reaction ID" value="UER00094"/>
</dbReference>
<evidence type="ECO:0000256" key="1">
    <source>
        <dbReference type="ARBA" id="ARBA00009684"/>
    </source>
</evidence>
<keyword evidence="9" id="KW-0414">Isoprene biosynthesis</keyword>
<evidence type="ECO:0000256" key="3">
    <source>
        <dbReference type="ARBA" id="ARBA00017473"/>
    </source>
</evidence>
<dbReference type="RefSeq" id="WP_132128826.1">
    <property type="nucleotide sequence ID" value="NZ_CP042432.1"/>
</dbReference>
<keyword evidence="5 9" id="KW-0547">Nucleotide-binding</keyword>
<dbReference type="PANTHER" id="PTHR43527:SF2">
    <property type="entry name" value="4-DIPHOSPHOCYTIDYL-2-C-METHYL-D-ERYTHRITOL KINASE, CHLOROPLASTIC"/>
    <property type="match status" value="1"/>
</dbReference>
<dbReference type="GO" id="GO:0050515">
    <property type="term" value="F:4-(cytidine 5'-diphospho)-2-C-methyl-D-erythritol kinase activity"/>
    <property type="evidence" value="ECO:0007669"/>
    <property type="project" value="UniProtKB-UniRule"/>
</dbReference>
<evidence type="ECO:0000313" key="13">
    <source>
        <dbReference type="Proteomes" id="UP000295807"/>
    </source>
</evidence>
<dbReference type="PANTHER" id="PTHR43527">
    <property type="entry name" value="4-DIPHOSPHOCYTIDYL-2-C-METHYL-D-ERYTHRITOL KINASE, CHLOROPLASTIC"/>
    <property type="match status" value="1"/>
</dbReference>
<protein>
    <recommendedName>
        <fullName evidence="3 9">4-diphosphocytidyl-2-C-methyl-D-erythritol kinase</fullName>
        <shortName evidence="9">CMK</shortName>
        <ecNumber evidence="2 9">2.7.1.148</ecNumber>
    </recommendedName>
    <alternativeName>
        <fullName evidence="8 9">4-(cytidine-5'-diphospho)-2-C-methyl-D-erythritol kinase</fullName>
    </alternativeName>
</protein>
<evidence type="ECO:0000256" key="6">
    <source>
        <dbReference type="ARBA" id="ARBA00022777"/>
    </source>
</evidence>
<evidence type="ECO:0000259" key="10">
    <source>
        <dbReference type="Pfam" id="PF00288"/>
    </source>
</evidence>
<dbReference type="InterPro" id="IPR013750">
    <property type="entry name" value="GHMP_kinase_C_dom"/>
</dbReference>
<organism evidence="12 13">
    <name type="scientific">Anseongella ginsenosidimutans</name>
    <dbReference type="NCBI Taxonomy" id="496056"/>
    <lineage>
        <taxon>Bacteria</taxon>
        <taxon>Pseudomonadati</taxon>
        <taxon>Bacteroidota</taxon>
        <taxon>Sphingobacteriia</taxon>
        <taxon>Sphingobacteriales</taxon>
        <taxon>Sphingobacteriaceae</taxon>
        <taxon>Anseongella</taxon>
    </lineage>
</organism>
<reference evidence="12 13" key="1">
    <citation type="submission" date="2019-03" db="EMBL/GenBank/DDBJ databases">
        <title>Genomic Encyclopedia of Type Strains, Phase IV (KMG-IV): sequencing the most valuable type-strain genomes for metagenomic binning, comparative biology and taxonomic classification.</title>
        <authorList>
            <person name="Goeker M."/>
        </authorList>
    </citation>
    <scope>NUCLEOTIDE SEQUENCE [LARGE SCALE GENOMIC DNA]</scope>
    <source>
        <strain evidence="12 13">DSM 21100</strain>
    </source>
</reference>
<dbReference type="GO" id="GO:0016114">
    <property type="term" value="P:terpenoid biosynthetic process"/>
    <property type="evidence" value="ECO:0007669"/>
    <property type="project" value="UniProtKB-UniRule"/>
</dbReference>
<comment type="pathway">
    <text evidence="9">Isoprenoid biosynthesis; isopentenyl diphosphate biosynthesis via DXP pathway; isopentenyl diphosphate from 1-deoxy-D-xylulose 5-phosphate: step 3/6.</text>
</comment>
<dbReference type="Gene3D" id="3.30.70.890">
    <property type="entry name" value="GHMP kinase, C-terminal domain"/>
    <property type="match status" value="1"/>
</dbReference>
<dbReference type="InterPro" id="IPR020568">
    <property type="entry name" value="Ribosomal_Su5_D2-typ_SF"/>
</dbReference>
<dbReference type="SUPFAM" id="SSF54211">
    <property type="entry name" value="Ribosomal protein S5 domain 2-like"/>
    <property type="match status" value="1"/>
</dbReference>
<dbReference type="Pfam" id="PF08544">
    <property type="entry name" value="GHMP_kinases_C"/>
    <property type="match status" value="1"/>
</dbReference>
<feature type="active site" evidence="9">
    <location>
        <position position="8"/>
    </location>
</feature>
<sequence length="271" mass="29844">MTVFPNAKINIGLTITGKRSDGYHNIETVLYPLKIYDVLEIIPNPDGEGLEFSISGESLAIPEEENLCVKAFRLLEERYRLPAVKMHLHKDIPSGAGLGGGSSDAAYTLRLLNDLFGLGISREGLKDYARLLGSDCAFFIDNEPVYAFGKGDDFRPVRVDLSDYFLVVVMPDLAIATARAYAGVRPRKPLFSLEAKSSNPPEEWKALVQNDFEETIFKEFPELSGIKESLYAAGALYASMSGSGAAVYGIFREKVHLPELEGDCRVFYDAG</sequence>
<keyword evidence="6 9" id="KW-0418">Kinase</keyword>
<dbReference type="InterPro" id="IPR004424">
    <property type="entry name" value="IspE"/>
</dbReference>
<dbReference type="EMBL" id="SMAD01000004">
    <property type="protein sequence ID" value="TCS87736.1"/>
    <property type="molecule type" value="Genomic_DNA"/>
</dbReference>
<proteinExistence type="inferred from homology"/>
<dbReference type="NCBIfam" id="TIGR00154">
    <property type="entry name" value="ispE"/>
    <property type="match status" value="1"/>
</dbReference>
<name>A0A4R3KSH7_9SPHI</name>
<evidence type="ECO:0000256" key="4">
    <source>
        <dbReference type="ARBA" id="ARBA00022679"/>
    </source>
</evidence>
<feature type="active site" evidence="9">
    <location>
        <position position="135"/>
    </location>
</feature>
<dbReference type="GO" id="GO:0005524">
    <property type="term" value="F:ATP binding"/>
    <property type="evidence" value="ECO:0007669"/>
    <property type="project" value="UniProtKB-UniRule"/>
</dbReference>
<feature type="binding site" evidence="9">
    <location>
        <begin position="93"/>
        <end position="103"/>
    </location>
    <ligand>
        <name>ATP</name>
        <dbReference type="ChEBI" id="CHEBI:30616"/>
    </ligand>
</feature>
<dbReference type="Pfam" id="PF00288">
    <property type="entry name" value="GHMP_kinases_N"/>
    <property type="match status" value="1"/>
</dbReference>
<comment type="caution">
    <text evidence="12">The sequence shown here is derived from an EMBL/GenBank/DDBJ whole genome shotgun (WGS) entry which is preliminary data.</text>
</comment>
<evidence type="ECO:0000256" key="7">
    <source>
        <dbReference type="ARBA" id="ARBA00022840"/>
    </source>
</evidence>
<evidence type="ECO:0000256" key="9">
    <source>
        <dbReference type="HAMAP-Rule" id="MF_00061"/>
    </source>
</evidence>